<dbReference type="InterPro" id="IPR050809">
    <property type="entry name" value="UgpAE/MalFG_permease"/>
</dbReference>
<feature type="transmembrane region" description="Helical" evidence="7">
    <location>
        <begin position="96"/>
        <end position="116"/>
    </location>
</feature>
<dbReference type="RefSeq" id="WP_203626650.1">
    <property type="nucleotide sequence ID" value="NZ_BOLQ01000007.1"/>
</dbReference>
<keyword evidence="2 7" id="KW-0813">Transport</keyword>
<feature type="transmembrane region" description="Helical" evidence="7">
    <location>
        <begin position="128"/>
        <end position="152"/>
    </location>
</feature>
<evidence type="ECO:0000256" key="1">
    <source>
        <dbReference type="ARBA" id="ARBA00004651"/>
    </source>
</evidence>
<dbReference type="PANTHER" id="PTHR43227">
    <property type="entry name" value="BLL4140 PROTEIN"/>
    <property type="match status" value="1"/>
</dbReference>
<evidence type="ECO:0000313" key="10">
    <source>
        <dbReference type="Proteomes" id="UP001597196"/>
    </source>
</evidence>
<comment type="caution">
    <text evidence="9">The sequence shown here is derived from an EMBL/GenBank/DDBJ whole genome shotgun (WGS) entry which is preliminary data.</text>
</comment>
<protein>
    <submittedName>
        <fullName evidence="9">ABC transporter permease</fullName>
    </submittedName>
</protein>
<proteinExistence type="inferred from homology"/>
<feature type="transmembrane region" description="Helical" evidence="7">
    <location>
        <begin position="193"/>
        <end position="212"/>
    </location>
</feature>
<sequence length="320" mass="35974">MEAQAALSIKDDPEVIAHRKLLRRRNLKRSLPLYVLLLPSAILLLIFAYVPLYGLVMAFQNYSPALGVFHSPFVGMKNFIQYFHSYQFPITLKNTLVISIYSLVVNTPLPVALAILTNQMRKQGFKKVFQVISYLPHFISTMVMCGMVLIFLSPQSGLFANIFHLFGAKLPDLMSDAGSFAHVYVWSDVWQHLGWNSIIYIAALSAIDPTYYEAATMDGATAWQKIRHIDIPMIMPTVMIILIMSVGNLLNVGFEKVLLLQNPLNLAGSEIISTYVYKIGLQNFQYSLSTAIGLFNTVINVILLLAVNWISKKTTDTTLF</sequence>
<evidence type="ECO:0000256" key="7">
    <source>
        <dbReference type="RuleBase" id="RU363032"/>
    </source>
</evidence>
<comment type="subcellular location">
    <subcellularLocation>
        <location evidence="1 7">Cell membrane</location>
        <topology evidence="1 7">Multi-pass membrane protein</topology>
    </subcellularLocation>
</comment>
<evidence type="ECO:0000256" key="3">
    <source>
        <dbReference type="ARBA" id="ARBA00022475"/>
    </source>
</evidence>
<keyword evidence="5 7" id="KW-1133">Transmembrane helix</keyword>
<dbReference type="PROSITE" id="PS50928">
    <property type="entry name" value="ABC_TM1"/>
    <property type="match status" value="1"/>
</dbReference>
<evidence type="ECO:0000313" key="9">
    <source>
        <dbReference type="EMBL" id="MFD1430336.1"/>
    </source>
</evidence>
<dbReference type="Pfam" id="PF00528">
    <property type="entry name" value="BPD_transp_1"/>
    <property type="match status" value="1"/>
</dbReference>
<accession>A0ABW4CL79</accession>
<dbReference type="CDD" id="cd06261">
    <property type="entry name" value="TM_PBP2"/>
    <property type="match status" value="1"/>
</dbReference>
<keyword evidence="10" id="KW-1185">Reference proteome</keyword>
<evidence type="ECO:0000256" key="6">
    <source>
        <dbReference type="ARBA" id="ARBA00023136"/>
    </source>
</evidence>
<dbReference type="InterPro" id="IPR035906">
    <property type="entry name" value="MetI-like_sf"/>
</dbReference>
<dbReference type="PANTHER" id="PTHR43227:SF11">
    <property type="entry name" value="BLL4140 PROTEIN"/>
    <property type="match status" value="1"/>
</dbReference>
<name>A0ABW4CL79_9LACO</name>
<evidence type="ECO:0000256" key="5">
    <source>
        <dbReference type="ARBA" id="ARBA00022989"/>
    </source>
</evidence>
<keyword evidence="4 7" id="KW-0812">Transmembrane</keyword>
<comment type="similarity">
    <text evidence="7">Belongs to the binding-protein-dependent transport system permease family.</text>
</comment>
<gene>
    <name evidence="9" type="ORF">ACFQ4P_08755</name>
</gene>
<evidence type="ECO:0000256" key="2">
    <source>
        <dbReference type="ARBA" id="ARBA00022448"/>
    </source>
</evidence>
<dbReference type="Gene3D" id="1.10.3720.10">
    <property type="entry name" value="MetI-like"/>
    <property type="match status" value="1"/>
</dbReference>
<evidence type="ECO:0000256" key="4">
    <source>
        <dbReference type="ARBA" id="ARBA00022692"/>
    </source>
</evidence>
<keyword evidence="3" id="KW-1003">Cell membrane</keyword>
<reference evidence="10" key="1">
    <citation type="journal article" date="2019" name="Int. J. Syst. Evol. Microbiol.">
        <title>The Global Catalogue of Microorganisms (GCM) 10K type strain sequencing project: providing services to taxonomists for standard genome sequencing and annotation.</title>
        <authorList>
            <consortium name="The Broad Institute Genomics Platform"/>
            <consortium name="The Broad Institute Genome Sequencing Center for Infectious Disease"/>
            <person name="Wu L."/>
            <person name="Ma J."/>
        </authorList>
    </citation>
    <scope>NUCLEOTIDE SEQUENCE [LARGE SCALE GENOMIC DNA]</scope>
    <source>
        <strain evidence="10">CCM 8980</strain>
    </source>
</reference>
<dbReference type="InterPro" id="IPR000515">
    <property type="entry name" value="MetI-like"/>
</dbReference>
<keyword evidence="6 7" id="KW-0472">Membrane</keyword>
<dbReference type="SUPFAM" id="SSF161098">
    <property type="entry name" value="MetI-like"/>
    <property type="match status" value="1"/>
</dbReference>
<feature type="domain" description="ABC transmembrane type-1" evidence="8">
    <location>
        <begin position="92"/>
        <end position="307"/>
    </location>
</feature>
<dbReference type="Proteomes" id="UP001597196">
    <property type="component" value="Unassembled WGS sequence"/>
</dbReference>
<evidence type="ECO:0000259" key="8">
    <source>
        <dbReference type="PROSITE" id="PS50928"/>
    </source>
</evidence>
<feature type="transmembrane region" description="Helical" evidence="7">
    <location>
        <begin position="286"/>
        <end position="310"/>
    </location>
</feature>
<organism evidence="9 10">
    <name type="scientific">Lacticaseibacillus mingshuiensis</name>
    <dbReference type="NCBI Taxonomy" id="2799574"/>
    <lineage>
        <taxon>Bacteria</taxon>
        <taxon>Bacillati</taxon>
        <taxon>Bacillota</taxon>
        <taxon>Bacilli</taxon>
        <taxon>Lactobacillales</taxon>
        <taxon>Lactobacillaceae</taxon>
        <taxon>Lacticaseibacillus</taxon>
    </lineage>
</organism>
<dbReference type="EMBL" id="JBHTOC010000012">
    <property type="protein sequence ID" value="MFD1430336.1"/>
    <property type="molecule type" value="Genomic_DNA"/>
</dbReference>
<feature type="transmembrane region" description="Helical" evidence="7">
    <location>
        <begin position="33"/>
        <end position="56"/>
    </location>
</feature>
<feature type="transmembrane region" description="Helical" evidence="7">
    <location>
        <begin position="233"/>
        <end position="254"/>
    </location>
</feature>